<protein>
    <submittedName>
        <fullName evidence="2">Uncharacterized protein</fullName>
    </submittedName>
</protein>
<dbReference type="AlphaFoldDB" id="A0A5M3N9E2"/>
<keyword evidence="1" id="KW-0472">Membrane</keyword>
<reference evidence="3" key="1">
    <citation type="journal article" date="2012" name="Science">
        <title>The Paleozoic origin of enzymatic lignin decomposition reconstructed from 31 fungal genomes.</title>
        <authorList>
            <person name="Floudas D."/>
            <person name="Binder M."/>
            <person name="Riley R."/>
            <person name="Barry K."/>
            <person name="Blanchette R.A."/>
            <person name="Henrissat B."/>
            <person name="Martinez A.T."/>
            <person name="Otillar R."/>
            <person name="Spatafora J.W."/>
            <person name="Yadav J.S."/>
            <person name="Aerts A."/>
            <person name="Benoit I."/>
            <person name="Boyd A."/>
            <person name="Carlson A."/>
            <person name="Copeland A."/>
            <person name="Coutinho P.M."/>
            <person name="de Vries R.P."/>
            <person name="Ferreira P."/>
            <person name="Findley K."/>
            <person name="Foster B."/>
            <person name="Gaskell J."/>
            <person name="Glotzer D."/>
            <person name="Gorecki P."/>
            <person name="Heitman J."/>
            <person name="Hesse C."/>
            <person name="Hori C."/>
            <person name="Igarashi K."/>
            <person name="Jurgens J.A."/>
            <person name="Kallen N."/>
            <person name="Kersten P."/>
            <person name="Kohler A."/>
            <person name="Kuees U."/>
            <person name="Kumar T.K.A."/>
            <person name="Kuo A."/>
            <person name="LaButti K."/>
            <person name="Larrondo L.F."/>
            <person name="Lindquist E."/>
            <person name="Ling A."/>
            <person name="Lombard V."/>
            <person name="Lucas S."/>
            <person name="Lundell T."/>
            <person name="Martin R."/>
            <person name="McLaughlin D.J."/>
            <person name="Morgenstern I."/>
            <person name="Morin E."/>
            <person name="Murat C."/>
            <person name="Nagy L.G."/>
            <person name="Nolan M."/>
            <person name="Ohm R.A."/>
            <person name="Patyshakuliyeva A."/>
            <person name="Rokas A."/>
            <person name="Ruiz-Duenas F.J."/>
            <person name="Sabat G."/>
            <person name="Salamov A."/>
            <person name="Samejima M."/>
            <person name="Schmutz J."/>
            <person name="Slot J.C."/>
            <person name="St John F."/>
            <person name="Stenlid J."/>
            <person name="Sun H."/>
            <person name="Sun S."/>
            <person name="Syed K."/>
            <person name="Tsang A."/>
            <person name="Wiebenga A."/>
            <person name="Young D."/>
            <person name="Pisabarro A."/>
            <person name="Eastwood D.C."/>
            <person name="Martin F."/>
            <person name="Cullen D."/>
            <person name="Grigoriev I.V."/>
            <person name="Hibbett D.S."/>
        </authorList>
    </citation>
    <scope>NUCLEOTIDE SEQUENCE [LARGE SCALE GENOMIC DNA]</scope>
    <source>
        <strain evidence="3">RWD-64-598 SS2</strain>
    </source>
</reference>
<feature type="transmembrane region" description="Helical" evidence="1">
    <location>
        <begin position="23"/>
        <end position="43"/>
    </location>
</feature>
<organism evidence="2 3">
    <name type="scientific">Coniophora puteana (strain RWD-64-598)</name>
    <name type="common">Brown rot fungus</name>
    <dbReference type="NCBI Taxonomy" id="741705"/>
    <lineage>
        <taxon>Eukaryota</taxon>
        <taxon>Fungi</taxon>
        <taxon>Dikarya</taxon>
        <taxon>Basidiomycota</taxon>
        <taxon>Agaricomycotina</taxon>
        <taxon>Agaricomycetes</taxon>
        <taxon>Agaricomycetidae</taxon>
        <taxon>Boletales</taxon>
        <taxon>Coniophorineae</taxon>
        <taxon>Coniophoraceae</taxon>
        <taxon>Coniophora</taxon>
    </lineage>
</organism>
<evidence type="ECO:0000256" key="1">
    <source>
        <dbReference type="SAM" id="Phobius"/>
    </source>
</evidence>
<keyword evidence="1" id="KW-0812">Transmembrane</keyword>
<comment type="caution">
    <text evidence="2">The sequence shown here is derived from an EMBL/GenBank/DDBJ whole genome shotgun (WGS) entry which is preliminary data.</text>
</comment>
<dbReference type="RefSeq" id="XP_007763941.1">
    <property type="nucleotide sequence ID" value="XM_007765751.1"/>
</dbReference>
<keyword evidence="1" id="KW-1133">Transmembrane helix</keyword>
<evidence type="ECO:0000313" key="3">
    <source>
        <dbReference type="Proteomes" id="UP000053558"/>
    </source>
</evidence>
<sequence>MYFKVLATSETTETSVTSFLGKFMNAMTTPVSGLLSARLLLYLRQYNDRKVRGTSFGTRTEGLAYGTDDLVFNHSQAPGMDGTSNTFASSTNTLYQEPEFGSNSVTGLGAVLTREGRHEVMYP</sequence>
<gene>
    <name evidence="2" type="ORF">CONPUDRAFT_149486</name>
</gene>
<accession>A0A5M3N9E2</accession>
<evidence type="ECO:0000313" key="2">
    <source>
        <dbReference type="EMBL" id="EIW87461.1"/>
    </source>
</evidence>
<dbReference type="KEGG" id="cput:CONPUDRAFT_149486"/>
<dbReference type="GeneID" id="19202601"/>
<dbReference type="Proteomes" id="UP000053558">
    <property type="component" value="Unassembled WGS sequence"/>
</dbReference>
<name>A0A5M3N9E2_CONPW</name>
<keyword evidence="3" id="KW-1185">Reference proteome</keyword>
<dbReference type="EMBL" id="JH711573">
    <property type="protein sequence ID" value="EIW87461.1"/>
    <property type="molecule type" value="Genomic_DNA"/>
</dbReference>
<proteinExistence type="predicted"/>